<organism evidence="2 3">
    <name type="scientific">Pontibacillus salicampi</name>
    <dbReference type="NCBI Taxonomy" id="1449801"/>
    <lineage>
        <taxon>Bacteria</taxon>
        <taxon>Bacillati</taxon>
        <taxon>Bacillota</taxon>
        <taxon>Bacilli</taxon>
        <taxon>Bacillales</taxon>
        <taxon>Bacillaceae</taxon>
        <taxon>Pontibacillus</taxon>
    </lineage>
</organism>
<evidence type="ECO:0000313" key="3">
    <source>
        <dbReference type="Proteomes" id="UP001589836"/>
    </source>
</evidence>
<dbReference type="InterPro" id="IPR023753">
    <property type="entry name" value="FAD/NAD-binding_dom"/>
</dbReference>
<dbReference type="PANTHER" id="PTHR38663:SF1">
    <property type="entry name" value="L-ORNITHINE N(5)-MONOOXYGENASE"/>
    <property type="match status" value="1"/>
</dbReference>
<dbReference type="Pfam" id="PF07992">
    <property type="entry name" value="Pyr_redox_2"/>
    <property type="match status" value="1"/>
</dbReference>
<reference evidence="2 3" key="1">
    <citation type="submission" date="2024-09" db="EMBL/GenBank/DDBJ databases">
        <authorList>
            <person name="Sun Q."/>
            <person name="Mori K."/>
        </authorList>
    </citation>
    <scope>NUCLEOTIDE SEQUENCE [LARGE SCALE GENOMIC DNA]</scope>
    <source>
        <strain evidence="2 3">NCAIM B.02529</strain>
    </source>
</reference>
<dbReference type="InterPro" id="IPR036188">
    <property type="entry name" value="FAD/NAD-bd_sf"/>
</dbReference>
<evidence type="ECO:0000313" key="2">
    <source>
        <dbReference type="EMBL" id="MFC0522944.1"/>
    </source>
</evidence>
<gene>
    <name evidence="2" type="ORF">ACFFGV_04975</name>
</gene>
<dbReference type="RefSeq" id="WP_377345466.1">
    <property type="nucleotide sequence ID" value="NZ_JBHLTP010000003.1"/>
</dbReference>
<name>A0ABV6LKW8_9BACI</name>
<dbReference type="SUPFAM" id="SSF51905">
    <property type="entry name" value="FAD/NAD(P)-binding domain"/>
    <property type="match status" value="2"/>
</dbReference>
<accession>A0ABV6LKW8</accession>
<feature type="domain" description="FAD/NAD(P)-binding" evidence="1">
    <location>
        <begin position="2"/>
        <end position="226"/>
    </location>
</feature>
<proteinExistence type="predicted"/>
<dbReference type="Gene3D" id="3.50.50.60">
    <property type="entry name" value="FAD/NAD(P)-binding domain"/>
    <property type="match status" value="1"/>
</dbReference>
<comment type="caution">
    <text evidence="2">The sequence shown here is derived from an EMBL/GenBank/DDBJ whole genome shotgun (WGS) entry which is preliminary data.</text>
</comment>
<dbReference type="Proteomes" id="UP001589836">
    <property type="component" value="Unassembled WGS sequence"/>
</dbReference>
<dbReference type="EMBL" id="JBHLTP010000003">
    <property type="protein sequence ID" value="MFC0522944.1"/>
    <property type="molecule type" value="Genomic_DNA"/>
</dbReference>
<sequence length="395" mass="44536">MYKLIVIGGGVQGATIATWLLHFHRIKEEDLLVIDPYEYPLHKWTATTRKIGMTYLRSPSVHHLAPEPYSLKKYAKEKDYSQAFRGHYKRPQLNMFNNHCYDLFQTVSLQNCWKQGWVSALQFHDARWQVKLSSNEWIEAENVVIAIGVNHQPSIPAWAESVREAVPQSVTHVFDENAPNAGMDSDAAVVVGGGLSAAHMAATLAHKATEPVTMIKRHPFRIEDFDSDPGWLGPKYLESYHKESSYKKRRQWIQHARHRGSVTKSMYAELRLLEQKNKLNIITDDVETAHHQNGNIFLNMKNTGEMIADHLFLATGAKAGLPGEGWLSTLIKEHELPCAPCGFPIVDQQLKWSKGLYVSGALAELEIGPVARNIAGARKAAERICKAFPVLEVRT</sequence>
<keyword evidence="3" id="KW-1185">Reference proteome</keyword>
<evidence type="ECO:0000259" key="1">
    <source>
        <dbReference type="Pfam" id="PF07992"/>
    </source>
</evidence>
<protein>
    <submittedName>
        <fullName evidence="2">FAD-dependent oxidoreductase</fullName>
    </submittedName>
</protein>
<dbReference type="PANTHER" id="PTHR38663">
    <property type="match status" value="1"/>
</dbReference>